<dbReference type="EMBL" id="CDMY01000581">
    <property type="protein sequence ID" value="CEM24484.1"/>
    <property type="molecule type" value="Genomic_DNA"/>
</dbReference>
<protein>
    <submittedName>
        <fullName evidence="3">Uncharacterized protein</fullName>
    </submittedName>
</protein>
<feature type="region of interest" description="Disordered" evidence="2">
    <location>
        <begin position="186"/>
        <end position="287"/>
    </location>
</feature>
<keyword evidence="1" id="KW-0175">Coiled coil</keyword>
<feature type="region of interest" description="Disordered" evidence="2">
    <location>
        <begin position="461"/>
        <end position="486"/>
    </location>
</feature>
<evidence type="ECO:0000313" key="3">
    <source>
        <dbReference type="EMBL" id="CEM24484.1"/>
    </source>
</evidence>
<evidence type="ECO:0000256" key="2">
    <source>
        <dbReference type="SAM" id="MobiDB-lite"/>
    </source>
</evidence>
<dbReference type="PANTHER" id="PTHR45615">
    <property type="entry name" value="MYOSIN HEAVY CHAIN, NON-MUSCLE"/>
    <property type="match status" value="1"/>
</dbReference>
<dbReference type="Proteomes" id="UP000041254">
    <property type="component" value="Unassembled WGS sequence"/>
</dbReference>
<feature type="compositionally biased region" description="Polar residues" evidence="2">
    <location>
        <begin position="658"/>
        <end position="667"/>
    </location>
</feature>
<feature type="region of interest" description="Disordered" evidence="2">
    <location>
        <begin position="654"/>
        <end position="682"/>
    </location>
</feature>
<sequence length="731" mass="80565">MQGATIHRLPVSRTFRAGRPDGAPKATVPLLIGSPTTSSPAVANPASSRVPTTGTDQSTPLIPSKTSAAAIIDGNDSQELQHKVQASYAEPLKEPVQPTEDEEAAHQQPRGRALSHPSFVQDPCAFCSDDGAPPVPPPPPAPLSPPQSSSVVNQPRAPVLISDVEPLPVEKDIANVCSSLQRLLAHMSRATTPPRSPPDGAPMAHRTTASPPPDRKGSPESYKGREMERWARRQEDEQREQRARERASGGATYSGFAVLSRSASPTPSHKYRSPPQGACVGARDEHQHRQHVVRRSRPTVPRPFHLATADRSVERKQGGEAEGVRSVPVVLLDKVEFVEPVARPSQGDSIDTTMVKAQVASLKRSLKQKSVELNRLQDRLAAERVAWEDARTELAQERDDALKRANKSRAAHNTQASRMHEKDDKLARTLKELWESEQANTELKQKLADMTRQLQTIQHQLQSANGAAAPPPSAHPPEPPAPGDDLDAEVRRVLERKGDDGEEGRDVNEGLRQHVAELEESLTKSQGEVETLQAQQREVAKALADSLEENASLQVNIQQLKEEKKKEDDARKADVHHEERCRLLEYELSRSEVKADRLARELETLKDEHATLTAQKATMESESDGQLRGLHHIISEKDEELARLEKRVLSLERELESARQTLSQSLRTGEASASGPSSVEKADLVQILRAQARSTEMLLGELERRNEGQEQGDNEQTSPLFGERLDHHKDD</sequence>
<feature type="coiled-coil region" evidence="1">
    <location>
        <begin position="359"/>
        <end position="386"/>
    </location>
</feature>
<keyword evidence="4" id="KW-1185">Reference proteome</keyword>
<dbReference type="InParanoid" id="A0A0G4G6Z7"/>
<dbReference type="VEuPathDB" id="CryptoDB:Vbra_3222"/>
<gene>
    <name evidence="3" type="ORF">Vbra_3222</name>
</gene>
<evidence type="ECO:0000313" key="4">
    <source>
        <dbReference type="Proteomes" id="UP000041254"/>
    </source>
</evidence>
<feature type="region of interest" description="Disordered" evidence="2">
    <location>
        <begin position="401"/>
        <end position="423"/>
    </location>
</feature>
<feature type="compositionally biased region" description="Low complexity" evidence="2">
    <location>
        <begin position="146"/>
        <end position="155"/>
    </location>
</feature>
<feature type="compositionally biased region" description="Pro residues" evidence="2">
    <location>
        <begin position="133"/>
        <end position="145"/>
    </location>
</feature>
<organism evidence="3 4">
    <name type="scientific">Vitrella brassicaformis (strain CCMP3155)</name>
    <dbReference type="NCBI Taxonomy" id="1169540"/>
    <lineage>
        <taxon>Eukaryota</taxon>
        <taxon>Sar</taxon>
        <taxon>Alveolata</taxon>
        <taxon>Colpodellida</taxon>
        <taxon>Vitrellaceae</taxon>
        <taxon>Vitrella</taxon>
    </lineage>
</organism>
<dbReference type="PANTHER" id="PTHR45615:SF80">
    <property type="entry name" value="GRIP DOMAIN-CONTAINING PROTEIN"/>
    <property type="match status" value="1"/>
</dbReference>
<feature type="compositionally biased region" description="Basic and acidic residues" evidence="2">
    <location>
        <begin position="213"/>
        <end position="247"/>
    </location>
</feature>
<reference evidence="3 4" key="1">
    <citation type="submission" date="2014-11" db="EMBL/GenBank/DDBJ databases">
        <authorList>
            <person name="Zhu J."/>
            <person name="Qi W."/>
            <person name="Song R."/>
        </authorList>
    </citation>
    <scope>NUCLEOTIDE SEQUENCE [LARGE SCALE GENOMIC DNA]</scope>
</reference>
<accession>A0A0G4G6Z7</accession>
<dbReference type="AlphaFoldDB" id="A0A0G4G6Z7"/>
<proteinExistence type="predicted"/>
<feature type="region of interest" description="Disordered" evidence="2">
    <location>
        <begin position="698"/>
        <end position="731"/>
    </location>
</feature>
<evidence type="ECO:0000256" key="1">
    <source>
        <dbReference type="SAM" id="Coils"/>
    </source>
</evidence>
<feature type="compositionally biased region" description="Pro residues" evidence="2">
    <location>
        <begin position="469"/>
        <end position="482"/>
    </location>
</feature>
<name>A0A0G4G6Z7_VITBC</name>
<feature type="compositionally biased region" description="Polar residues" evidence="2">
    <location>
        <begin position="34"/>
        <end position="67"/>
    </location>
</feature>
<dbReference type="PhylomeDB" id="A0A0G4G6Z7"/>
<feature type="compositionally biased region" description="Polar residues" evidence="2">
    <location>
        <begin position="709"/>
        <end position="719"/>
    </location>
</feature>
<feature type="region of interest" description="Disordered" evidence="2">
    <location>
        <begin position="1"/>
        <end position="157"/>
    </location>
</feature>